<keyword evidence="1" id="KW-0812">Transmembrane</keyword>
<evidence type="ECO:0000313" key="3">
    <source>
        <dbReference type="Proteomes" id="UP000234881"/>
    </source>
</evidence>
<sequence>MTTFITSRATSVFAVLIALTGLLIYDLGHSKPLNPYSAPAAIALGSDEAASGAFCALVPPKK</sequence>
<dbReference type="RefSeq" id="WP_101535023.1">
    <property type="nucleotide sequence ID" value="NZ_JBFHIU010000046.1"/>
</dbReference>
<organism evidence="2 3">
    <name type="scientific">Cohaesibacter celericrescens</name>
    <dbReference type="NCBI Taxonomy" id="2067669"/>
    <lineage>
        <taxon>Bacteria</taxon>
        <taxon>Pseudomonadati</taxon>
        <taxon>Pseudomonadota</taxon>
        <taxon>Alphaproteobacteria</taxon>
        <taxon>Hyphomicrobiales</taxon>
        <taxon>Cohaesibacteraceae</taxon>
    </lineage>
</organism>
<feature type="transmembrane region" description="Helical" evidence="1">
    <location>
        <begin position="6"/>
        <end position="25"/>
    </location>
</feature>
<gene>
    <name evidence="2" type="ORF">C0081_16860</name>
</gene>
<protein>
    <submittedName>
        <fullName evidence="2">Uncharacterized protein</fullName>
    </submittedName>
</protein>
<keyword evidence="3" id="KW-1185">Reference proteome</keyword>
<dbReference type="AlphaFoldDB" id="A0A2N5XMS3"/>
<accession>A0A2N5XMS3</accession>
<keyword evidence="1" id="KW-1133">Transmembrane helix</keyword>
<proteinExistence type="predicted"/>
<dbReference type="OrthoDB" id="9911089at2"/>
<dbReference type="EMBL" id="PKUQ01000042">
    <property type="protein sequence ID" value="PLW75782.1"/>
    <property type="molecule type" value="Genomic_DNA"/>
</dbReference>
<evidence type="ECO:0000256" key="1">
    <source>
        <dbReference type="SAM" id="Phobius"/>
    </source>
</evidence>
<evidence type="ECO:0000313" key="2">
    <source>
        <dbReference type="EMBL" id="PLW75782.1"/>
    </source>
</evidence>
<reference evidence="2 3" key="1">
    <citation type="submission" date="2018-01" db="EMBL/GenBank/DDBJ databases">
        <title>The draft genome sequence of Cohaesibacter sp. H1304.</title>
        <authorList>
            <person name="Wang N.-N."/>
            <person name="Du Z.-J."/>
        </authorList>
    </citation>
    <scope>NUCLEOTIDE SEQUENCE [LARGE SCALE GENOMIC DNA]</scope>
    <source>
        <strain evidence="2 3">H1304</strain>
    </source>
</reference>
<keyword evidence="1" id="KW-0472">Membrane</keyword>
<dbReference type="Proteomes" id="UP000234881">
    <property type="component" value="Unassembled WGS sequence"/>
</dbReference>
<name>A0A2N5XMS3_9HYPH</name>
<comment type="caution">
    <text evidence="2">The sequence shown here is derived from an EMBL/GenBank/DDBJ whole genome shotgun (WGS) entry which is preliminary data.</text>
</comment>